<dbReference type="AlphaFoldDB" id="A0AAV5HMV7"/>
<sequence>MAVACRRQRRGTTSRGVEGLRDWGTGGVWAWAEEGAGAQGLGRVGVQKGGCSHA</sequence>
<dbReference type="Proteomes" id="UP001054252">
    <property type="component" value="Unassembled WGS sequence"/>
</dbReference>
<dbReference type="EMBL" id="BPVZ01000001">
    <property type="protein sequence ID" value="GKU87092.1"/>
    <property type="molecule type" value="Genomic_DNA"/>
</dbReference>
<proteinExistence type="predicted"/>
<comment type="caution">
    <text evidence="1">The sequence shown here is derived from an EMBL/GenBank/DDBJ whole genome shotgun (WGS) entry which is preliminary data.</text>
</comment>
<name>A0AAV5HMV7_9ROSI</name>
<organism evidence="1 2">
    <name type="scientific">Rubroshorea leprosula</name>
    <dbReference type="NCBI Taxonomy" id="152421"/>
    <lineage>
        <taxon>Eukaryota</taxon>
        <taxon>Viridiplantae</taxon>
        <taxon>Streptophyta</taxon>
        <taxon>Embryophyta</taxon>
        <taxon>Tracheophyta</taxon>
        <taxon>Spermatophyta</taxon>
        <taxon>Magnoliopsida</taxon>
        <taxon>eudicotyledons</taxon>
        <taxon>Gunneridae</taxon>
        <taxon>Pentapetalae</taxon>
        <taxon>rosids</taxon>
        <taxon>malvids</taxon>
        <taxon>Malvales</taxon>
        <taxon>Dipterocarpaceae</taxon>
        <taxon>Rubroshorea</taxon>
    </lineage>
</organism>
<evidence type="ECO:0000313" key="1">
    <source>
        <dbReference type="EMBL" id="GKU87092.1"/>
    </source>
</evidence>
<reference evidence="1 2" key="1">
    <citation type="journal article" date="2021" name="Commun. Biol.">
        <title>The genome of Shorea leprosula (Dipterocarpaceae) highlights the ecological relevance of drought in aseasonal tropical rainforests.</title>
        <authorList>
            <person name="Ng K.K.S."/>
            <person name="Kobayashi M.J."/>
            <person name="Fawcett J.A."/>
            <person name="Hatakeyama M."/>
            <person name="Paape T."/>
            <person name="Ng C.H."/>
            <person name="Ang C.C."/>
            <person name="Tnah L.H."/>
            <person name="Lee C.T."/>
            <person name="Nishiyama T."/>
            <person name="Sese J."/>
            <person name="O'Brien M.J."/>
            <person name="Copetti D."/>
            <person name="Mohd Noor M.I."/>
            <person name="Ong R.C."/>
            <person name="Putra M."/>
            <person name="Sireger I.Z."/>
            <person name="Indrioko S."/>
            <person name="Kosugi Y."/>
            <person name="Izuno A."/>
            <person name="Isagi Y."/>
            <person name="Lee S.L."/>
            <person name="Shimizu K.K."/>
        </authorList>
    </citation>
    <scope>NUCLEOTIDE SEQUENCE [LARGE SCALE GENOMIC DNA]</scope>
    <source>
        <strain evidence="1">214</strain>
    </source>
</reference>
<protein>
    <submittedName>
        <fullName evidence="1">Uncharacterized protein</fullName>
    </submittedName>
</protein>
<evidence type="ECO:0000313" key="2">
    <source>
        <dbReference type="Proteomes" id="UP001054252"/>
    </source>
</evidence>
<gene>
    <name evidence="1" type="ORF">SLEP1_g1543</name>
</gene>
<keyword evidence="2" id="KW-1185">Reference proteome</keyword>
<accession>A0AAV5HMV7</accession>